<keyword evidence="4 9" id="KW-1133">Transmembrane helix</keyword>
<sequence length="805" mass="91056">MSDFNDEPNINRKGTLHGLVSKSMLANRAKASRREDGFGEVVKQMDPNLLAVPGSVQQGRLSVTGLGSAGNRSPGRNSISIDGRDGGEGEEDELLAKATKSMMAELSREPLPIQYVIENLETRVQATGLYKEFMLFIPFIILFFIFYLNGRNIEENHLSAAGIRVPLLQTQFPAPQRNVDAATAWPVGGGPPQLPQDRQFNTLTRAADYKLWFEDVVVPLIWDCNSADVRHNPLQQRGQHIALGAMQMRVQIMPNRSCNPNPDYLPAEALTGRTIRCFDSFDADKSLKTPICGTTNPAFPSQTLWQYVDAGLISSTGTSGWIASYPGGGYTASIPFNATCNEALAFAETLTDTTFNDPLTACGIISDDTTRFVILEWFQYNPSTDTFLASKVYYEVSNGGAWIPTFQFRAFPVWSTQRLGQTAFDIFFLVFVLYFWFVFVSQWLTHYQRTHKVLDFLLDAWNIVELTNLTTFLAVLILRFIWWAQSIQKRIQLPFSDGYPAGLDAVVLLYSYQIYANAVNAVITVLKILKYLRLNNRMNILTRTIDVTKESLAGVLLLFIFVVASYAISGTALYGNTMWDFRTVDQAFVSLLFMLFGNFDYETMRQVEPTLTAVYFFTYTILAQFLLLNFIIAILSEGFAQVSTSSAIEPLDQVVLRQLSSLKFTLHPRNLKQWIQLTINGKSRNDLIFEMTKYIQEHMDLIELESPELLDNDLPITIEELKNWLPEHLDDDIGPFYTAVLWDDIAHDYHIDIQSEEYQQKKEIEALIKKGVLSVVTSTVERFDDAEKCMRGLENIVATLEGYVR</sequence>
<dbReference type="InterPro" id="IPR046791">
    <property type="entry name" value="Polycystin_dom"/>
</dbReference>
<keyword evidence="5 9" id="KW-0472">Membrane</keyword>
<feature type="transmembrane region" description="Helical" evidence="9">
    <location>
        <begin position="133"/>
        <end position="150"/>
    </location>
</feature>
<dbReference type="Pfam" id="PF08016">
    <property type="entry name" value="PKD_channel"/>
    <property type="match status" value="1"/>
</dbReference>
<feature type="region of interest" description="Disordered" evidence="8">
    <location>
        <begin position="63"/>
        <end position="92"/>
    </location>
</feature>
<evidence type="ECO:0000313" key="13">
    <source>
        <dbReference type="Proteomes" id="UP000051952"/>
    </source>
</evidence>
<evidence type="ECO:0000256" key="4">
    <source>
        <dbReference type="ARBA" id="ARBA00022989"/>
    </source>
</evidence>
<dbReference type="OrthoDB" id="444119at2759"/>
<name>A0A0S4IV34_BODSA</name>
<gene>
    <name evidence="12" type="ORF">BSAL_62705</name>
</gene>
<dbReference type="PRINTS" id="PR01433">
    <property type="entry name" value="POLYCYSTIN2"/>
</dbReference>
<dbReference type="InterPro" id="IPR051223">
    <property type="entry name" value="Polycystin"/>
</dbReference>
<protein>
    <submittedName>
        <fullName evidence="12">Cation channel protein, putative</fullName>
    </submittedName>
</protein>
<evidence type="ECO:0000259" key="11">
    <source>
        <dbReference type="Pfam" id="PF20519"/>
    </source>
</evidence>
<dbReference type="OMA" id="FTMLTEW"/>
<evidence type="ECO:0000256" key="1">
    <source>
        <dbReference type="ARBA" id="ARBA00004141"/>
    </source>
</evidence>
<keyword evidence="13" id="KW-1185">Reference proteome</keyword>
<comment type="similarity">
    <text evidence="2">Belongs to the polycystin family.</text>
</comment>
<organism evidence="12 13">
    <name type="scientific">Bodo saltans</name>
    <name type="common">Flagellated protozoan</name>
    <dbReference type="NCBI Taxonomy" id="75058"/>
    <lineage>
        <taxon>Eukaryota</taxon>
        <taxon>Discoba</taxon>
        <taxon>Euglenozoa</taxon>
        <taxon>Kinetoplastea</taxon>
        <taxon>Metakinetoplastina</taxon>
        <taxon>Eubodonida</taxon>
        <taxon>Bodonidae</taxon>
        <taxon>Bodo</taxon>
    </lineage>
</organism>
<evidence type="ECO:0000256" key="2">
    <source>
        <dbReference type="ARBA" id="ARBA00007200"/>
    </source>
</evidence>
<dbReference type="VEuPathDB" id="TriTrypDB:BSAL_62705"/>
<proteinExistence type="inferred from homology"/>
<dbReference type="Proteomes" id="UP000051952">
    <property type="component" value="Unassembled WGS sequence"/>
</dbReference>
<comment type="subcellular location">
    <subcellularLocation>
        <location evidence="1">Membrane</location>
        <topology evidence="1">Multi-pass membrane protein</topology>
    </subcellularLocation>
</comment>
<feature type="transmembrane region" description="Helical" evidence="9">
    <location>
        <begin position="613"/>
        <end position="635"/>
    </location>
</feature>
<feature type="domain" description="Polycystin" evidence="11">
    <location>
        <begin position="200"/>
        <end position="411"/>
    </location>
</feature>
<feature type="compositionally biased region" description="Polar residues" evidence="8">
    <location>
        <begin position="70"/>
        <end position="80"/>
    </location>
</feature>
<feature type="transmembrane region" description="Helical" evidence="9">
    <location>
        <begin position="581"/>
        <end position="601"/>
    </location>
</feature>
<dbReference type="AlphaFoldDB" id="A0A0S4IV34"/>
<dbReference type="EMBL" id="CYKH01000330">
    <property type="protein sequence ID" value="CUF46046.1"/>
    <property type="molecule type" value="Genomic_DNA"/>
</dbReference>
<evidence type="ECO:0000256" key="9">
    <source>
        <dbReference type="SAM" id="Phobius"/>
    </source>
</evidence>
<feature type="domain" description="Polycystin cation channel PKD1/PKD2" evidence="10">
    <location>
        <begin position="424"/>
        <end position="642"/>
    </location>
</feature>
<feature type="transmembrane region" description="Helical" evidence="9">
    <location>
        <begin position="550"/>
        <end position="569"/>
    </location>
</feature>
<evidence type="ECO:0000256" key="6">
    <source>
        <dbReference type="ARBA" id="ARBA00023180"/>
    </source>
</evidence>
<dbReference type="GO" id="GO:0005509">
    <property type="term" value="F:calcium ion binding"/>
    <property type="evidence" value="ECO:0007669"/>
    <property type="project" value="InterPro"/>
</dbReference>
<dbReference type="Gene3D" id="1.10.287.70">
    <property type="match status" value="1"/>
</dbReference>
<dbReference type="GO" id="GO:0016020">
    <property type="term" value="C:membrane"/>
    <property type="evidence" value="ECO:0007669"/>
    <property type="project" value="UniProtKB-SubCell"/>
</dbReference>
<dbReference type="InterPro" id="IPR013122">
    <property type="entry name" value="PKD1_2_channel"/>
</dbReference>
<keyword evidence="6" id="KW-0325">Glycoprotein</keyword>
<reference evidence="13" key="1">
    <citation type="submission" date="2015-09" db="EMBL/GenBank/DDBJ databases">
        <authorList>
            <consortium name="Pathogen Informatics"/>
        </authorList>
    </citation>
    <scope>NUCLEOTIDE SEQUENCE [LARGE SCALE GENOMIC DNA]</scope>
    <source>
        <strain evidence="13">Lake Konstanz</strain>
    </source>
</reference>
<feature type="transmembrane region" description="Helical" evidence="9">
    <location>
        <begin position="466"/>
        <end position="485"/>
    </location>
</feature>
<evidence type="ECO:0000256" key="5">
    <source>
        <dbReference type="ARBA" id="ARBA00023136"/>
    </source>
</evidence>
<evidence type="ECO:0000256" key="7">
    <source>
        <dbReference type="PIRSR" id="PIRSR603915-2"/>
    </source>
</evidence>
<dbReference type="PANTHER" id="PTHR10877">
    <property type="entry name" value="POLYCYSTIN FAMILY MEMBER"/>
    <property type="match status" value="1"/>
</dbReference>
<evidence type="ECO:0000256" key="3">
    <source>
        <dbReference type="ARBA" id="ARBA00022692"/>
    </source>
</evidence>
<dbReference type="PANTHER" id="PTHR10877:SF183">
    <property type="entry name" value="AT14535P-RELATED"/>
    <property type="match status" value="1"/>
</dbReference>
<evidence type="ECO:0000259" key="10">
    <source>
        <dbReference type="Pfam" id="PF08016"/>
    </source>
</evidence>
<keyword evidence="3 9" id="KW-0812">Transmembrane</keyword>
<evidence type="ECO:0000256" key="8">
    <source>
        <dbReference type="SAM" id="MobiDB-lite"/>
    </source>
</evidence>
<dbReference type="InterPro" id="IPR003915">
    <property type="entry name" value="PKD_2"/>
</dbReference>
<feature type="disulfide bond" evidence="7">
    <location>
        <begin position="258"/>
        <end position="277"/>
    </location>
</feature>
<accession>A0A0S4IV34</accession>
<feature type="transmembrane region" description="Helical" evidence="9">
    <location>
        <begin position="426"/>
        <end position="445"/>
    </location>
</feature>
<dbReference type="Pfam" id="PF20519">
    <property type="entry name" value="Polycystin_dom"/>
    <property type="match status" value="1"/>
</dbReference>
<evidence type="ECO:0000313" key="12">
    <source>
        <dbReference type="EMBL" id="CUF46046.1"/>
    </source>
</evidence>